<dbReference type="InterPro" id="IPR000462">
    <property type="entry name" value="CDP-OH_P_trans"/>
</dbReference>
<evidence type="ECO:0000313" key="2">
    <source>
        <dbReference type="EMBL" id="EWC63175.1"/>
    </source>
</evidence>
<dbReference type="EC" id="2.7.8.5" evidence="2"/>
<keyword evidence="1" id="KW-0812">Transmembrane</keyword>
<feature type="transmembrane region" description="Helical" evidence="1">
    <location>
        <begin position="46"/>
        <end position="63"/>
    </location>
</feature>
<feature type="transmembrane region" description="Helical" evidence="1">
    <location>
        <begin position="166"/>
        <end position="186"/>
    </location>
</feature>
<dbReference type="STRING" id="909613.UO65_1389"/>
<comment type="caution">
    <text evidence="2">The sequence shown here is derived from an EMBL/GenBank/DDBJ whole genome shotgun (WGS) entry which is preliminary data.</text>
</comment>
<dbReference type="Gene3D" id="1.20.120.1760">
    <property type="match status" value="1"/>
</dbReference>
<keyword evidence="1" id="KW-1133">Transmembrane helix</keyword>
<gene>
    <name evidence="2" type="ORF">UO65_1389</name>
</gene>
<name>W7IQN6_9PSEU</name>
<dbReference type="GO" id="GO:0016020">
    <property type="term" value="C:membrane"/>
    <property type="evidence" value="ECO:0007669"/>
    <property type="project" value="InterPro"/>
</dbReference>
<feature type="transmembrane region" description="Helical" evidence="1">
    <location>
        <begin position="70"/>
        <end position="93"/>
    </location>
</feature>
<dbReference type="Pfam" id="PF01066">
    <property type="entry name" value="CDP-OH_P_transf"/>
    <property type="match status" value="1"/>
</dbReference>
<accession>W7IQN6</accession>
<feature type="transmembrane region" description="Helical" evidence="1">
    <location>
        <begin position="192"/>
        <end position="217"/>
    </location>
</feature>
<keyword evidence="2" id="KW-0808">Transferase</keyword>
<dbReference type="GO" id="GO:0008444">
    <property type="term" value="F:CDP-diacylglycerol-glycerol-3-phosphate 3-phosphatidyltransferase activity"/>
    <property type="evidence" value="ECO:0007669"/>
    <property type="project" value="UniProtKB-EC"/>
</dbReference>
<dbReference type="Proteomes" id="UP000019277">
    <property type="component" value="Unassembled WGS sequence"/>
</dbReference>
<dbReference type="InterPro" id="IPR043130">
    <property type="entry name" value="CDP-OH_PTrfase_TM_dom"/>
</dbReference>
<keyword evidence="3" id="KW-1185">Reference proteome</keyword>
<evidence type="ECO:0000313" key="3">
    <source>
        <dbReference type="Proteomes" id="UP000019277"/>
    </source>
</evidence>
<sequence>MDEREEAVAGWSRLHGTDVSGNALAVGWLRLVHRCAHPLRRVSPDALSALGVLTAWAAVAVAAQGGRWPLVAGVLVVLTGLLDGLDGAVALITGRARPLGAVVDAVADRLGDLGFVAVPLVLGADPLWCAVIAAAVFVHEYARARAQGVGMVGAGVVTVAERPTRVVVTAVIAAGAGAFPGGTPWLGWSWAAVGVVLWLGVSAVGLIQLAVGITAALGGLPWPEQDSPSARADEPS</sequence>
<dbReference type="AlphaFoldDB" id="W7IQN6"/>
<feature type="transmembrane region" description="Helical" evidence="1">
    <location>
        <begin position="113"/>
        <end position="138"/>
    </location>
</feature>
<proteinExistence type="predicted"/>
<protein>
    <submittedName>
        <fullName evidence="2">CDP-diacylglycerol--glycerol-3-phosphate 3-phosphatidyltransferase</fullName>
        <ecNumber evidence="2">2.7.8.5</ecNumber>
    </submittedName>
</protein>
<keyword evidence="1" id="KW-0472">Membrane</keyword>
<dbReference type="GO" id="GO:0008654">
    <property type="term" value="P:phospholipid biosynthetic process"/>
    <property type="evidence" value="ECO:0007669"/>
    <property type="project" value="InterPro"/>
</dbReference>
<evidence type="ECO:0000256" key="1">
    <source>
        <dbReference type="SAM" id="Phobius"/>
    </source>
</evidence>
<dbReference type="eggNOG" id="COG0558">
    <property type="taxonomic scope" value="Bacteria"/>
</dbReference>
<organism evidence="2 3">
    <name type="scientific">Actinokineospora spheciospongiae</name>
    <dbReference type="NCBI Taxonomy" id="909613"/>
    <lineage>
        <taxon>Bacteria</taxon>
        <taxon>Bacillati</taxon>
        <taxon>Actinomycetota</taxon>
        <taxon>Actinomycetes</taxon>
        <taxon>Pseudonocardiales</taxon>
        <taxon>Pseudonocardiaceae</taxon>
        <taxon>Actinokineospora</taxon>
    </lineage>
</organism>
<reference evidence="2 3" key="1">
    <citation type="journal article" date="2014" name="Genome Announc.">
        <title>Draft Genome Sequence of the Antitrypanosomally Active Sponge-Associated Bacterium Actinokineospora sp. Strain EG49.</title>
        <authorList>
            <person name="Harjes J."/>
            <person name="Ryu T."/>
            <person name="Abdelmohsen U.R."/>
            <person name="Moitinho-Silva L."/>
            <person name="Horn H."/>
            <person name="Ravasi T."/>
            <person name="Hentschel U."/>
        </authorList>
    </citation>
    <scope>NUCLEOTIDE SEQUENCE [LARGE SCALE GENOMIC DNA]</scope>
    <source>
        <strain evidence="2 3">EG49</strain>
    </source>
</reference>
<dbReference type="EMBL" id="AYXG01000051">
    <property type="protein sequence ID" value="EWC63175.1"/>
    <property type="molecule type" value="Genomic_DNA"/>
</dbReference>
<dbReference type="RefSeq" id="WP_200873322.1">
    <property type="nucleotide sequence ID" value="NZ_AYXG01000051.1"/>
</dbReference>